<accession>A0ABT7BXQ6</accession>
<dbReference type="RefSeq" id="WP_283758599.1">
    <property type="nucleotide sequence ID" value="NZ_JAQOSQ010000011.1"/>
</dbReference>
<dbReference type="InterPro" id="IPR007395">
    <property type="entry name" value="Zn_peptidase_2"/>
</dbReference>
<feature type="transmembrane region" description="Helical" evidence="1">
    <location>
        <begin position="205"/>
        <end position="225"/>
    </location>
</feature>
<gene>
    <name evidence="2" type="ORF">PMH09_12195</name>
</gene>
<organism evidence="2 3">
    <name type="scientific">Roseofilum casamattae BLCC-M143</name>
    <dbReference type="NCBI Taxonomy" id="3022442"/>
    <lineage>
        <taxon>Bacteria</taxon>
        <taxon>Bacillati</taxon>
        <taxon>Cyanobacteriota</taxon>
        <taxon>Cyanophyceae</taxon>
        <taxon>Desertifilales</taxon>
        <taxon>Desertifilaceae</taxon>
        <taxon>Roseofilum</taxon>
        <taxon>Roseofilum casamattae</taxon>
    </lineage>
</organism>
<dbReference type="PANTHER" id="PTHR36434">
    <property type="entry name" value="MEMBRANE PROTEASE YUGP-RELATED"/>
    <property type="match status" value="1"/>
</dbReference>
<keyword evidence="3" id="KW-1185">Reference proteome</keyword>
<dbReference type="EMBL" id="JAQOSQ010000011">
    <property type="protein sequence ID" value="MDJ1183946.1"/>
    <property type="molecule type" value="Genomic_DNA"/>
</dbReference>
<keyword evidence="1" id="KW-0472">Membrane</keyword>
<evidence type="ECO:0000256" key="1">
    <source>
        <dbReference type="SAM" id="Phobius"/>
    </source>
</evidence>
<dbReference type="Pfam" id="PF04298">
    <property type="entry name" value="Zn_peptidase_2"/>
    <property type="match status" value="1"/>
</dbReference>
<sequence>MSYYSSYLILIPGVLLMFWAQNQIRSTYQRYSRVPSTMKMTGEEVARTILSQMGIVDVRIEPVAGELTDHYDPSAKAVRLSQGIYGSNSLAAAAVAAHECGHVLQDKEGYRFMNLRASLVPVANLGSQFGPMLVIGGLFLSGLGAISTIITNIGIALFVGAIAFHIVTLPVEFDASSRALKLIDRLGILQGEENRGAKAVLQAAAWTYVASALYSVLQFVQLLMIRNR</sequence>
<keyword evidence="1" id="KW-1133">Transmembrane helix</keyword>
<reference evidence="2 3" key="1">
    <citation type="submission" date="2023-01" db="EMBL/GenBank/DDBJ databases">
        <title>Novel diversity within Roseofilum (Cyanobacteria; Desertifilaceae) from marine benthic mats with descriptions of four novel species.</title>
        <authorList>
            <person name="Wang Y."/>
            <person name="Berthold D.E."/>
            <person name="Hu J."/>
            <person name="Lefler F.W."/>
            <person name="Laughinghouse H.D. IV."/>
        </authorList>
    </citation>
    <scope>NUCLEOTIDE SEQUENCE [LARGE SCALE GENOMIC DNA]</scope>
    <source>
        <strain evidence="2 3">BLCC-M143</strain>
    </source>
</reference>
<evidence type="ECO:0000313" key="2">
    <source>
        <dbReference type="EMBL" id="MDJ1183946.1"/>
    </source>
</evidence>
<dbReference type="Proteomes" id="UP001232992">
    <property type="component" value="Unassembled WGS sequence"/>
</dbReference>
<dbReference type="PANTHER" id="PTHR36434:SF1">
    <property type="entry name" value="MEMBRANE PROTEASE YUGP-RELATED"/>
    <property type="match status" value="1"/>
</dbReference>
<proteinExistence type="predicted"/>
<name>A0ABT7BXQ6_9CYAN</name>
<comment type="caution">
    <text evidence="2">The sequence shown here is derived from an EMBL/GenBank/DDBJ whole genome shotgun (WGS) entry which is preliminary data.</text>
</comment>
<protein>
    <submittedName>
        <fullName evidence="2">Zinc metallopeptidase</fullName>
    </submittedName>
</protein>
<evidence type="ECO:0000313" key="3">
    <source>
        <dbReference type="Proteomes" id="UP001232992"/>
    </source>
</evidence>
<feature type="transmembrane region" description="Helical" evidence="1">
    <location>
        <begin position="6"/>
        <end position="24"/>
    </location>
</feature>
<feature type="transmembrane region" description="Helical" evidence="1">
    <location>
        <begin position="133"/>
        <end position="166"/>
    </location>
</feature>
<keyword evidence="1" id="KW-0812">Transmembrane</keyword>